<dbReference type="SUPFAM" id="SSF55729">
    <property type="entry name" value="Acyl-CoA N-acyltransferases (Nat)"/>
    <property type="match status" value="2"/>
</dbReference>
<dbReference type="RefSeq" id="WP_156609445.1">
    <property type="nucleotide sequence ID" value="NZ_WPCU01000005.1"/>
</dbReference>
<evidence type="ECO:0000259" key="3">
    <source>
        <dbReference type="PROSITE" id="PS51186"/>
    </source>
</evidence>
<feature type="domain" description="N-acetyltransferase" evidence="3">
    <location>
        <begin position="11"/>
        <end position="173"/>
    </location>
</feature>
<accession>A0A6A9V0U1</accession>
<organism evidence="4 5">
    <name type="scientific">Auraticoccus cholistanensis</name>
    <dbReference type="NCBI Taxonomy" id="2656650"/>
    <lineage>
        <taxon>Bacteria</taxon>
        <taxon>Bacillati</taxon>
        <taxon>Actinomycetota</taxon>
        <taxon>Actinomycetes</taxon>
        <taxon>Propionibacteriales</taxon>
        <taxon>Propionibacteriaceae</taxon>
        <taxon>Auraticoccus</taxon>
    </lineage>
</organism>
<dbReference type="PROSITE" id="PS51186">
    <property type="entry name" value="GNAT"/>
    <property type="match status" value="2"/>
</dbReference>
<feature type="domain" description="N-acetyltransferase" evidence="3">
    <location>
        <begin position="176"/>
        <end position="330"/>
    </location>
</feature>
<proteinExistence type="predicted"/>
<dbReference type="Pfam" id="PF00583">
    <property type="entry name" value="Acetyltransf_1"/>
    <property type="match status" value="1"/>
</dbReference>
<dbReference type="Gene3D" id="3.40.630.30">
    <property type="match status" value="1"/>
</dbReference>
<keyword evidence="1 4" id="KW-0808">Transferase</keyword>
<dbReference type="InterPro" id="IPR000182">
    <property type="entry name" value="GNAT_dom"/>
</dbReference>
<dbReference type="CDD" id="cd04301">
    <property type="entry name" value="NAT_SF"/>
    <property type="match status" value="1"/>
</dbReference>
<keyword evidence="5" id="KW-1185">Reference proteome</keyword>
<dbReference type="InterPro" id="IPR050680">
    <property type="entry name" value="YpeA/RimI_acetyltransf"/>
</dbReference>
<comment type="caution">
    <text evidence="4">The sequence shown here is derived from an EMBL/GenBank/DDBJ whole genome shotgun (WGS) entry which is preliminary data.</text>
</comment>
<dbReference type="EMBL" id="WPCU01000005">
    <property type="protein sequence ID" value="MVA75960.1"/>
    <property type="molecule type" value="Genomic_DNA"/>
</dbReference>
<evidence type="ECO:0000313" key="5">
    <source>
        <dbReference type="Proteomes" id="UP000435304"/>
    </source>
</evidence>
<protein>
    <submittedName>
        <fullName evidence="4">GNAT family N-acetyltransferase</fullName>
    </submittedName>
</protein>
<dbReference type="PANTHER" id="PTHR43420">
    <property type="entry name" value="ACETYLTRANSFERASE"/>
    <property type="match status" value="1"/>
</dbReference>
<dbReference type="Proteomes" id="UP000435304">
    <property type="component" value="Unassembled WGS sequence"/>
</dbReference>
<evidence type="ECO:0000256" key="1">
    <source>
        <dbReference type="ARBA" id="ARBA00022679"/>
    </source>
</evidence>
<dbReference type="GO" id="GO:0016747">
    <property type="term" value="F:acyltransferase activity, transferring groups other than amino-acyl groups"/>
    <property type="evidence" value="ECO:0007669"/>
    <property type="project" value="InterPro"/>
</dbReference>
<sequence>MTHALDSVTSLRWRAVQPGDVPAVAELLTAIELHDDAAERHSLDELDVNMSSVERTAAGTAIGFEGGTAVAFGWNLLSEARDGIEQVFLSGGVHPSWRQLGIGRRLLAWQLEQARAHVQSRREAGAQCLVVAHCDEKSTGRRGLYRRVGLVPVRRHLDLYRPLSGDVPDVPLPAGVDLVPWSDELCEAVRLAHNDAFSDVWRAREVTQEEWAASHAREAARPQWSWVALDRASGEVVGYAINSASTEEWAAQGFSQGWTDRLGVRRPWRGRGVARALLVSSMRSFAAAGLQAAGLGVDTDRVSGPLQPYDELGYTVADSVLRHELVDDGR</sequence>
<name>A0A6A9V0U1_9ACTN</name>
<evidence type="ECO:0000256" key="2">
    <source>
        <dbReference type="ARBA" id="ARBA00023315"/>
    </source>
</evidence>
<gene>
    <name evidence="4" type="ORF">GC722_07980</name>
</gene>
<evidence type="ECO:0000313" key="4">
    <source>
        <dbReference type="EMBL" id="MVA75960.1"/>
    </source>
</evidence>
<dbReference type="InterPro" id="IPR016181">
    <property type="entry name" value="Acyl_CoA_acyltransferase"/>
</dbReference>
<dbReference type="AlphaFoldDB" id="A0A6A9V0U1"/>
<keyword evidence="2" id="KW-0012">Acyltransferase</keyword>
<reference evidence="4 5" key="1">
    <citation type="submission" date="2019-12" db="EMBL/GenBank/DDBJ databases">
        <title>Auraticoccus cholistani sp. nov., an actinomycete isolated from soil of Cholistan desert.</title>
        <authorList>
            <person name="Cheema M.T."/>
        </authorList>
    </citation>
    <scope>NUCLEOTIDE SEQUENCE [LARGE SCALE GENOMIC DNA]</scope>
    <source>
        <strain evidence="4 5">F435</strain>
    </source>
</reference>